<dbReference type="PANTHER" id="PTHR33070:SF129">
    <property type="entry name" value="DUF241 DOMAIN PROTEIN"/>
    <property type="match status" value="1"/>
</dbReference>
<reference evidence="1 2" key="1">
    <citation type="journal article" date="2020" name="Nat. Commun.">
        <title>Genome of Tripterygium wilfordii and identification of cytochrome P450 involved in triptolide biosynthesis.</title>
        <authorList>
            <person name="Tu L."/>
            <person name="Su P."/>
            <person name="Zhang Z."/>
            <person name="Gao L."/>
            <person name="Wang J."/>
            <person name="Hu T."/>
            <person name="Zhou J."/>
            <person name="Zhang Y."/>
            <person name="Zhao Y."/>
            <person name="Liu Y."/>
            <person name="Song Y."/>
            <person name="Tong Y."/>
            <person name="Lu Y."/>
            <person name="Yang J."/>
            <person name="Xu C."/>
            <person name="Jia M."/>
            <person name="Peters R.J."/>
            <person name="Huang L."/>
            <person name="Gao W."/>
        </authorList>
    </citation>
    <scope>NUCLEOTIDE SEQUENCE [LARGE SCALE GENOMIC DNA]</scope>
    <source>
        <strain evidence="2">cv. XIE 37</strain>
        <tissue evidence="1">Leaf</tissue>
    </source>
</reference>
<proteinExistence type="predicted"/>
<name>A0A7J7DXG8_TRIWF</name>
<gene>
    <name evidence="1" type="ORF">HS088_TW02G00027</name>
</gene>
<dbReference type="InParanoid" id="A0A7J7DXG8"/>
<keyword evidence="2" id="KW-1185">Reference proteome</keyword>
<sequence>MAPSSYHIRSNSIPDRSHPVQVELKEQLRRLRSSEATSTSSSSSICHQLKGLQDLHDCVNKWLLLPLTQQSLAQGQHEKWVDELLDGYLGLLDVCDTAKDALLQMKECSQGLESSLRRCGSEPRLLASAVRRYLTTIKAVEKSINKALGKLKRLEASFPKHHDSNEMDSVLKDVEAITVMVLESLLSFISSSQKTATKLSGWSLVSKLLKTKRIASEENDNTNEFQKIDVALQTLTSVKKEKSDSSKHVKDVQNQLKDLELCIQDLEGGLESLYRHLIKTRVSFLNIITH</sequence>
<evidence type="ECO:0000313" key="1">
    <source>
        <dbReference type="EMBL" id="KAF5751017.1"/>
    </source>
</evidence>
<dbReference type="InterPro" id="IPR004320">
    <property type="entry name" value="BPS1_pln"/>
</dbReference>
<organism evidence="1 2">
    <name type="scientific">Tripterygium wilfordii</name>
    <name type="common">Thunder God vine</name>
    <dbReference type="NCBI Taxonomy" id="458696"/>
    <lineage>
        <taxon>Eukaryota</taxon>
        <taxon>Viridiplantae</taxon>
        <taxon>Streptophyta</taxon>
        <taxon>Embryophyta</taxon>
        <taxon>Tracheophyta</taxon>
        <taxon>Spermatophyta</taxon>
        <taxon>Magnoliopsida</taxon>
        <taxon>eudicotyledons</taxon>
        <taxon>Gunneridae</taxon>
        <taxon>Pentapetalae</taxon>
        <taxon>rosids</taxon>
        <taxon>fabids</taxon>
        <taxon>Celastrales</taxon>
        <taxon>Celastraceae</taxon>
        <taxon>Tripterygium</taxon>
    </lineage>
</organism>
<dbReference type="OrthoDB" id="1701699at2759"/>
<protein>
    <submittedName>
        <fullName evidence="1">Uncharacterized protein</fullName>
    </submittedName>
</protein>
<dbReference type="GO" id="GO:0048364">
    <property type="term" value="P:root development"/>
    <property type="evidence" value="ECO:0007669"/>
    <property type="project" value="InterPro"/>
</dbReference>
<dbReference type="Proteomes" id="UP000593562">
    <property type="component" value="Unassembled WGS sequence"/>
</dbReference>
<dbReference type="GO" id="GO:0048367">
    <property type="term" value="P:shoot system development"/>
    <property type="evidence" value="ECO:0007669"/>
    <property type="project" value="InterPro"/>
</dbReference>
<evidence type="ECO:0000313" key="2">
    <source>
        <dbReference type="Proteomes" id="UP000593562"/>
    </source>
</evidence>
<dbReference type="AlphaFoldDB" id="A0A7J7DXG8"/>
<dbReference type="Pfam" id="PF03087">
    <property type="entry name" value="BPS1"/>
    <property type="match status" value="1"/>
</dbReference>
<dbReference type="PANTHER" id="PTHR33070">
    <property type="entry name" value="OS06G0725500 PROTEIN"/>
    <property type="match status" value="1"/>
</dbReference>
<dbReference type="EMBL" id="JAAARO010000002">
    <property type="protein sequence ID" value="KAF5751017.1"/>
    <property type="molecule type" value="Genomic_DNA"/>
</dbReference>
<comment type="caution">
    <text evidence="1">The sequence shown here is derived from an EMBL/GenBank/DDBJ whole genome shotgun (WGS) entry which is preliminary data.</text>
</comment>
<accession>A0A7J7DXG8</accession>